<comment type="caution">
    <text evidence="2">The sequence shown here is derived from an EMBL/GenBank/DDBJ whole genome shotgun (WGS) entry which is preliminary data.</text>
</comment>
<evidence type="ECO:0000256" key="1">
    <source>
        <dbReference type="SAM" id="Phobius"/>
    </source>
</evidence>
<keyword evidence="1" id="KW-1133">Transmembrane helix</keyword>
<proteinExistence type="predicted"/>
<feature type="transmembrane region" description="Helical" evidence="1">
    <location>
        <begin position="335"/>
        <end position="356"/>
    </location>
</feature>
<feature type="transmembrane region" description="Helical" evidence="1">
    <location>
        <begin position="94"/>
        <end position="120"/>
    </location>
</feature>
<dbReference type="Pfam" id="PF05145">
    <property type="entry name" value="AbrB"/>
    <property type="match status" value="1"/>
</dbReference>
<protein>
    <submittedName>
        <fullName evidence="2">AbrB family transcriptional regulator</fullName>
    </submittedName>
</protein>
<dbReference type="PIRSF" id="PIRSF038991">
    <property type="entry name" value="Protein_AbrB"/>
    <property type="match status" value="1"/>
</dbReference>
<dbReference type="OrthoDB" id="7157734at2"/>
<feature type="transmembrane region" description="Helical" evidence="1">
    <location>
        <begin position="43"/>
        <end position="62"/>
    </location>
</feature>
<dbReference type="Proteomes" id="UP000477083">
    <property type="component" value="Unassembled WGS sequence"/>
</dbReference>
<name>A0A6L8VCV4_9RHOB</name>
<feature type="transmembrane region" description="Helical" evidence="1">
    <location>
        <begin position="275"/>
        <end position="300"/>
    </location>
</feature>
<dbReference type="PANTHER" id="PTHR38457">
    <property type="entry name" value="REGULATOR ABRB-RELATED"/>
    <property type="match status" value="1"/>
</dbReference>
<gene>
    <name evidence="2" type="ORF">GS660_00230</name>
</gene>
<feature type="transmembrane region" description="Helical" evidence="1">
    <location>
        <begin position="18"/>
        <end position="37"/>
    </location>
</feature>
<dbReference type="AlphaFoldDB" id="A0A6L8VCV4"/>
<accession>A0A6L8VCV4</accession>
<dbReference type="GO" id="GO:0016020">
    <property type="term" value="C:membrane"/>
    <property type="evidence" value="ECO:0007669"/>
    <property type="project" value="InterPro"/>
</dbReference>
<dbReference type="NCBIfam" id="TIGR03082">
    <property type="entry name" value="Gneg_AbrB_dup"/>
    <property type="match status" value="2"/>
</dbReference>
<dbReference type="PANTHER" id="PTHR38457:SF1">
    <property type="entry name" value="REGULATOR ABRB-RELATED"/>
    <property type="match status" value="1"/>
</dbReference>
<reference evidence="2 3" key="1">
    <citation type="submission" date="2020-01" db="EMBL/GenBank/DDBJ databases">
        <title>Frigidibacter albus SP32T (=CGMCC 1.13995T).</title>
        <authorList>
            <person name="Liao X."/>
        </authorList>
    </citation>
    <scope>NUCLEOTIDE SEQUENCE [LARGE SCALE GENOMIC DNA]</scope>
    <source>
        <strain evidence="2 3">SP32</strain>
    </source>
</reference>
<dbReference type="GO" id="GO:0010468">
    <property type="term" value="P:regulation of gene expression"/>
    <property type="evidence" value="ECO:0007669"/>
    <property type="project" value="InterPro"/>
</dbReference>
<organism evidence="2 3">
    <name type="scientific">Frigidibacter albus</name>
    <dbReference type="NCBI Taxonomy" id="1465486"/>
    <lineage>
        <taxon>Bacteria</taxon>
        <taxon>Pseudomonadati</taxon>
        <taxon>Pseudomonadota</taxon>
        <taxon>Alphaproteobacteria</taxon>
        <taxon>Rhodobacterales</taxon>
        <taxon>Paracoccaceae</taxon>
        <taxon>Frigidibacter</taxon>
    </lineage>
</organism>
<sequence>MTDGPPTGRAGLRLRLMAWARLGLFLAAGALGGWAAQAIGTPLPWMIGPLVVTAALCLTGLLPMKVPDRLRPFGQIVVACQVGLTFTPQTLDRLIALAPVIVATALLTMGCILVVSVVVARAGGMTLTQSFLAAVPTSPIEAAAMAIEKGVDPVPVIISQTLRLSAVVLVLPLAIYTIDGWPAIRSQPGAGTPFDPVNILLLLACGFAAMCLFRLLRIPNPNFLGPLTATAALSVTGHGLPPFPLLVLALAQIVLGSWLGSTFRRELLGSAGRLAVVSLASILSLLLLCSLAAAGIAWGFGLDWRLLVLGAAPGGVSEMVLTAKYLDQDAALVTAFHLTRIFLFMPNIPWIVALLVRYERRQAARRDTR</sequence>
<evidence type="ECO:0000313" key="2">
    <source>
        <dbReference type="EMBL" id="MZQ87521.1"/>
    </source>
</evidence>
<feature type="transmembrane region" description="Helical" evidence="1">
    <location>
        <begin position="199"/>
        <end position="216"/>
    </location>
</feature>
<evidence type="ECO:0000313" key="3">
    <source>
        <dbReference type="Proteomes" id="UP000477083"/>
    </source>
</evidence>
<dbReference type="RefSeq" id="WP_161342240.1">
    <property type="nucleotide sequence ID" value="NZ_BMGW01000001.1"/>
</dbReference>
<keyword evidence="1" id="KW-0472">Membrane</keyword>
<dbReference type="InterPro" id="IPR007820">
    <property type="entry name" value="AbrB_fam"/>
</dbReference>
<feature type="transmembrane region" description="Helical" evidence="1">
    <location>
        <begin position="157"/>
        <end position="178"/>
    </location>
</feature>
<keyword evidence="1" id="KW-0812">Transmembrane</keyword>
<dbReference type="EMBL" id="WWNR01000001">
    <property type="protein sequence ID" value="MZQ87521.1"/>
    <property type="molecule type" value="Genomic_DNA"/>
</dbReference>
<keyword evidence="3" id="KW-1185">Reference proteome</keyword>
<dbReference type="InterPro" id="IPR017516">
    <property type="entry name" value="AbrB_dup"/>
</dbReference>
<feature type="transmembrane region" description="Helical" evidence="1">
    <location>
        <begin position="243"/>
        <end position="263"/>
    </location>
</feature>